<protein>
    <submittedName>
        <fullName evidence="1">Uncharacterized protein</fullName>
    </submittedName>
</protein>
<accession>A0A9D5BRW7</accession>
<name>A0A9D5BRW7_9LILI</name>
<gene>
    <name evidence="1" type="ORF">J5N97_000613</name>
</gene>
<dbReference type="EMBL" id="JAGGNH010000183">
    <property type="protein sequence ID" value="KAJ0959722.1"/>
    <property type="molecule type" value="Genomic_DNA"/>
</dbReference>
<reference evidence="1 2" key="1">
    <citation type="journal article" date="2022" name="Hortic Res">
        <title>The genome of Dioscorea zingiberensis sheds light on the biosynthesis, origin and evolution of the medicinally important diosgenin saponins.</title>
        <authorList>
            <person name="Li Y."/>
            <person name="Tan C."/>
            <person name="Li Z."/>
            <person name="Guo J."/>
            <person name="Li S."/>
            <person name="Chen X."/>
            <person name="Wang C."/>
            <person name="Dai X."/>
            <person name="Yang H."/>
            <person name="Song W."/>
            <person name="Hou L."/>
            <person name="Xu J."/>
            <person name="Tong Z."/>
            <person name="Xu A."/>
            <person name="Yuan X."/>
            <person name="Wang W."/>
            <person name="Yang Q."/>
            <person name="Chen L."/>
            <person name="Sun Z."/>
            <person name="Wang K."/>
            <person name="Pan B."/>
            <person name="Chen J."/>
            <person name="Bao Y."/>
            <person name="Liu F."/>
            <person name="Qi X."/>
            <person name="Gang D.R."/>
            <person name="Wen J."/>
            <person name="Li J."/>
        </authorList>
    </citation>
    <scope>NUCLEOTIDE SEQUENCE [LARGE SCALE GENOMIC DNA]</scope>
    <source>
        <strain evidence="1">Dzin_1.0</strain>
    </source>
</reference>
<evidence type="ECO:0000313" key="2">
    <source>
        <dbReference type="Proteomes" id="UP001085076"/>
    </source>
</evidence>
<evidence type="ECO:0000313" key="1">
    <source>
        <dbReference type="EMBL" id="KAJ0959722.1"/>
    </source>
</evidence>
<dbReference type="AlphaFoldDB" id="A0A9D5BRW7"/>
<organism evidence="1 2">
    <name type="scientific">Dioscorea zingiberensis</name>
    <dbReference type="NCBI Taxonomy" id="325984"/>
    <lineage>
        <taxon>Eukaryota</taxon>
        <taxon>Viridiplantae</taxon>
        <taxon>Streptophyta</taxon>
        <taxon>Embryophyta</taxon>
        <taxon>Tracheophyta</taxon>
        <taxon>Spermatophyta</taxon>
        <taxon>Magnoliopsida</taxon>
        <taxon>Liliopsida</taxon>
        <taxon>Dioscoreales</taxon>
        <taxon>Dioscoreaceae</taxon>
        <taxon>Dioscorea</taxon>
    </lineage>
</organism>
<comment type="caution">
    <text evidence="1">The sequence shown here is derived from an EMBL/GenBank/DDBJ whole genome shotgun (WGS) entry which is preliminary data.</text>
</comment>
<dbReference type="Proteomes" id="UP001085076">
    <property type="component" value="Unassembled WGS sequence"/>
</dbReference>
<proteinExistence type="predicted"/>
<keyword evidence="2" id="KW-1185">Reference proteome</keyword>
<sequence length="270" mass="30413">MLGRWCLQTRTLYSTFSLLSLPQLALQVFSRLLLGLLRRATLIGFMGGAAIVCVTSSPAQRLEVSLTSHTTKMGFVPVMGSSVWRNIREHQGSPKLFLDISSNSLPFSDPSPHNHFIHFQSSKKHGIKTVQSYSNKLVSLVFKFIPFILTTKFPENVGHLEKGLNPQPSAAIYNFYFSGKLLESGYQNRNYNWDFGSHCRNSITLLEHMFLICELWLKVHAKLLQEGIASVGRTFASLKKRTIRLMETKRDPFSPRSTVNYNAGAQATSL</sequence>